<dbReference type="Proteomes" id="UP000030104">
    <property type="component" value="Unassembled WGS sequence"/>
</dbReference>
<organism evidence="1 2">
    <name type="scientific">Penicillium italicum</name>
    <name type="common">Blue mold</name>
    <dbReference type="NCBI Taxonomy" id="40296"/>
    <lineage>
        <taxon>Eukaryota</taxon>
        <taxon>Fungi</taxon>
        <taxon>Dikarya</taxon>
        <taxon>Ascomycota</taxon>
        <taxon>Pezizomycotina</taxon>
        <taxon>Eurotiomycetes</taxon>
        <taxon>Eurotiomycetidae</taxon>
        <taxon>Eurotiales</taxon>
        <taxon>Aspergillaceae</taxon>
        <taxon>Penicillium</taxon>
    </lineage>
</organism>
<comment type="caution">
    <text evidence="1">The sequence shown here is derived from an EMBL/GenBank/DDBJ whole genome shotgun (WGS) entry which is preliminary data.</text>
</comment>
<sequence>MDTWDSYPRLCGSYVRLEGGRIALDAHRNRSSTITRNLFKHCLSAGVASTLVAKLRACVPSAFQHPATYASADMLCLDILISRAEMGPEFTTRSLALNGLLLSRTTPFGACMSTTVQSRLAHAWALGRLVLALMTDCQIISTTTVALDVNIAQTSATGPNMAQLLARMATWQCLPTRLLTIQDRIFAGGTRCVSWDLRQRRLATGAINNDVW</sequence>
<dbReference type="AlphaFoldDB" id="A0A0A2KA88"/>
<dbReference type="EMBL" id="JQGA01001563">
    <property type="protein sequence ID" value="KGO64752.1"/>
    <property type="molecule type" value="Genomic_DNA"/>
</dbReference>
<evidence type="ECO:0000313" key="1">
    <source>
        <dbReference type="EMBL" id="KGO64752.1"/>
    </source>
</evidence>
<gene>
    <name evidence="1" type="ORF">PITC_073500</name>
</gene>
<proteinExistence type="predicted"/>
<dbReference type="HOGENOM" id="CLU_1300080_0_0_1"/>
<dbReference type="OrthoDB" id="10463378at2759"/>
<reference evidence="1 2" key="1">
    <citation type="journal article" date="2015" name="Mol. Plant Microbe Interact.">
        <title>Genome, transcriptome, and functional analyses of Penicillium expansum provide new insights into secondary metabolism and pathogenicity.</title>
        <authorList>
            <person name="Ballester A.R."/>
            <person name="Marcet-Houben M."/>
            <person name="Levin E."/>
            <person name="Sela N."/>
            <person name="Selma-Lazaro C."/>
            <person name="Carmona L."/>
            <person name="Wisniewski M."/>
            <person name="Droby S."/>
            <person name="Gonzalez-Candelas L."/>
            <person name="Gabaldon T."/>
        </authorList>
    </citation>
    <scope>NUCLEOTIDE SEQUENCE [LARGE SCALE GENOMIC DNA]</scope>
    <source>
        <strain evidence="1 2">PHI-1</strain>
    </source>
</reference>
<keyword evidence="2" id="KW-1185">Reference proteome</keyword>
<accession>A0A0A2KA88</accession>
<evidence type="ECO:0000313" key="2">
    <source>
        <dbReference type="Proteomes" id="UP000030104"/>
    </source>
</evidence>
<name>A0A0A2KA88_PENIT</name>
<protein>
    <submittedName>
        <fullName evidence="1">Uncharacterized protein</fullName>
    </submittedName>
</protein>